<feature type="transmembrane region" description="Helical" evidence="1">
    <location>
        <begin position="81"/>
        <end position="101"/>
    </location>
</feature>
<reference evidence="2" key="1">
    <citation type="submission" date="2023-05" db="EMBL/GenBank/DDBJ databases">
        <title>Mariniplasma microaerophilum sp. nov., a novel anaerobic mollicute isolated from terrestrial mud volcano, Taman Peninsula, Russia.</title>
        <authorList>
            <person name="Khomyakova M.A."/>
            <person name="Merkel A.Y."/>
            <person name="Slobodkin A.I."/>
        </authorList>
    </citation>
    <scope>NUCLEOTIDE SEQUENCE</scope>
    <source>
        <strain evidence="2">M4Ah</strain>
    </source>
</reference>
<comment type="caution">
    <text evidence="2">The sequence shown here is derived from an EMBL/GenBank/DDBJ whole genome shotgun (WGS) entry which is preliminary data.</text>
</comment>
<keyword evidence="3" id="KW-1185">Reference proteome</keyword>
<gene>
    <name evidence="2" type="ORF">QJ521_02835</name>
</gene>
<name>A0AAW6UAE9_9MOLU</name>
<protein>
    <submittedName>
        <fullName evidence="2">Uncharacterized protein</fullName>
    </submittedName>
</protein>
<dbReference type="Proteomes" id="UP001431532">
    <property type="component" value="Unassembled WGS sequence"/>
</dbReference>
<feature type="transmembrane region" description="Helical" evidence="1">
    <location>
        <begin position="7"/>
        <end position="30"/>
    </location>
</feature>
<organism evidence="2 3">
    <name type="scientific">Peloplasma aerotolerans</name>
    <dbReference type="NCBI Taxonomy" id="3044389"/>
    <lineage>
        <taxon>Bacteria</taxon>
        <taxon>Bacillati</taxon>
        <taxon>Mycoplasmatota</taxon>
        <taxon>Mollicutes</taxon>
        <taxon>Acholeplasmatales</taxon>
        <taxon>Acholeplasmataceae</taxon>
        <taxon>Peloplasma</taxon>
    </lineage>
</organism>
<sequence>MKKIQKIIYLLGLFVALSFFIFTLGFSTNWAVGQMLGDFFIKAQIANKDMFRWALGGLVLSGLCLVFRVHINTKFFLSNYILSGLFVYYLVGSAFTTLKYMEPLKAMYLELDEFWLTLIVAINYGKISTDIFDIGIMLSYLMFIQAGLIIFMMIFKLVKRLKRAKAKRLMQAEVTA</sequence>
<keyword evidence="1" id="KW-0472">Membrane</keyword>
<keyword evidence="1" id="KW-1133">Transmembrane helix</keyword>
<dbReference type="EMBL" id="JASCXW010000005">
    <property type="protein sequence ID" value="MDI6452491.1"/>
    <property type="molecule type" value="Genomic_DNA"/>
</dbReference>
<evidence type="ECO:0000313" key="3">
    <source>
        <dbReference type="Proteomes" id="UP001431532"/>
    </source>
</evidence>
<evidence type="ECO:0000256" key="1">
    <source>
        <dbReference type="SAM" id="Phobius"/>
    </source>
</evidence>
<proteinExistence type="predicted"/>
<evidence type="ECO:0000313" key="2">
    <source>
        <dbReference type="EMBL" id="MDI6452491.1"/>
    </source>
</evidence>
<accession>A0AAW6UAE9</accession>
<dbReference type="RefSeq" id="WP_282838906.1">
    <property type="nucleotide sequence ID" value="NZ_JASCXW010000005.1"/>
</dbReference>
<keyword evidence="1" id="KW-0812">Transmembrane</keyword>
<dbReference type="AlphaFoldDB" id="A0AAW6UAE9"/>
<feature type="transmembrane region" description="Helical" evidence="1">
    <location>
        <begin position="50"/>
        <end position="69"/>
    </location>
</feature>
<feature type="transmembrane region" description="Helical" evidence="1">
    <location>
        <begin position="134"/>
        <end position="158"/>
    </location>
</feature>